<sequence>MRQEPEIDYLEQIKHAKEHIQNIFPEEIQIGIILGTGLGQLINQIEIRHEIPYEGIPFFPVSTVESHSGKLIIGSLSGKAVVAMQGRFHYYEGYNMKEVTFPVRVLKALGVKNLYVSNAAGGLNPDFKVGGLMILNDHIDLFPENPLRGKNLESLGVRFPDMSEPYALEMISSALKIAEESGIEIHQGVYVGVQGPNLETKAEYGYLRTIGADAVGMSTIPEVIVARHMDMKVFAISAITDLCSPGNIKKISIAEVLAAAAIAEPKMSLIIKELIGKM</sequence>
<dbReference type="NCBIfam" id="TIGR01700">
    <property type="entry name" value="PNPH"/>
    <property type="match status" value="1"/>
</dbReference>
<dbReference type="GO" id="GO:0004731">
    <property type="term" value="F:purine-nucleoside phosphorylase activity"/>
    <property type="evidence" value="ECO:0007669"/>
    <property type="project" value="UniProtKB-EC"/>
</dbReference>
<accession>I3Z4U7</accession>
<dbReference type="EC" id="2.4.2.1" evidence="5"/>
<dbReference type="UniPathway" id="UPA00606"/>
<dbReference type="NCBIfam" id="TIGR01697">
    <property type="entry name" value="PNPH-PUNA-XAPA"/>
    <property type="match status" value="1"/>
</dbReference>
<feature type="domain" description="Nucleoside phosphorylase" evidence="6">
    <location>
        <begin position="30"/>
        <end position="275"/>
    </location>
</feature>
<keyword evidence="3 5" id="KW-0328">Glycosyltransferase</keyword>
<dbReference type="AlphaFoldDB" id="I3Z4U7"/>
<proteinExistence type="inferred from homology"/>
<evidence type="ECO:0000256" key="4">
    <source>
        <dbReference type="ARBA" id="ARBA00022679"/>
    </source>
</evidence>
<dbReference type="HOGENOM" id="CLU_054456_1_0_10"/>
<dbReference type="InterPro" id="IPR011270">
    <property type="entry name" value="Pur_Nuc_Pase_Ino/Guo-sp"/>
</dbReference>
<dbReference type="Gene3D" id="3.40.50.1580">
    <property type="entry name" value="Nucleoside phosphorylase domain"/>
    <property type="match status" value="1"/>
</dbReference>
<evidence type="ECO:0000313" key="8">
    <source>
        <dbReference type="Proteomes" id="UP000006050"/>
    </source>
</evidence>
<evidence type="ECO:0000313" key="7">
    <source>
        <dbReference type="EMBL" id="AFL84265.1"/>
    </source>
</evidence>
<keyword evidence="8" id="KW-1185">Reference proteome</keyword>
<name>I3Z4U7_BELBD</name>
<protein>
    <recommendedName>
        <fullName evidence="5">Purine nucleoside phosphorylase</fullName>
        <ecNumber evidence="5">2.4.2.1</ecNumber>
    </recommendedName>
    <alternativeName>
        <fullName evidence="5">Inosine-guanosine phosphorylase</fullName>
    </alternativeName>
</protein>
<evidence type="ECO:0000256" key="5">
    <source>
        <dbReference type="PIRNR" id="PIRNR000477"/>
    </source>
</evidence>
<dbReference type="PIRSF" id="PIRSF000477">
    <property type="entry name" value="PurNPase"/>
    <property type="match status" value="1"/>
</dbReference>
<reference evidence="8" key="1">
    <citation type="submission" date="2012-06" db="EMBL/GenBank/DDBJ databases">
        <title>The complete genome of Belliella baltica DSM 15883.</title>
        <authorList>
            <person name="Lucas S."/>
            <person name="Copeland A."/>
            <person name="Lapidus A."/>
            <person name="Goodwin L."/>
            <person name="Pitluck S."/>
            <person name="Peters L."/>
            <person name="Mikhailova N."/>
            <person name="Davenport K."/>
            <person name="Kyrpides N."/>
            <person name="Mavromatis K."/>
            <person name="Pagani I."/>
            <person name="Ivanova N."/>
            <person name="Ovchinnikova G."/>
            <person name="Zeytun A."/>
            <person name="Detter J.C."/>
            <person name="Han C."/>
            <person name="Land M."/>
            <person name="Hauser L."/>
            <person name="Markowitz V."/>
            <person name="Cheng J.-F."/>
            <person name="Hugenholtz P."/>
            <person name="Woyke T."/>
            <person name="Wu D."/>
            <person name="Tindall B."/>
            <person name="Pomrenke H."/>
            <person name="Brambilla E."/>
            <person name="Klenk H.-P."/>
            <person name="Eisen J.A."/>
        </authorList>
    </citation>
    <scope>NUCLEOTIDE SEQUENCE [LARGE SCALE GENOMIC DNA]</scope>
    <source>
        <strain evidence="8">DSM 15883 / CIP 108006 / LMG 21964 / BA134</strain>
    </source>
</reference>
<dbReference type="PANTHER" id="PTHR11904:SF9">
    <property type="entry name" value="PURINE NUCLEOSIDE PHOSPHORYLASE-RELATED"/>
    <property type="match status" value="1"/>
</dbReference>
<dbReference type="PANTHER" id="PTHR11904">
    <property type="entry name" value="METHYLTHIOADENOSINE/PURINE NUCLEOSIDE PHOSPHORYLASE"/>
    <property type="match status" value="1"/>
</dbReference>
<evidence type="ECO:0000256" key="2">
    <source>
        <dbReference type="ARBA" id="ARBA00006751"/>
    </source>
</evidence>
<evidence type="ECO:0000259" key="6">
    <source>
        <dbReference type="Pfam" id="PF01048"/>
    </source>
</evidence>
<comment type="function">
    <text evidence="5">The purine nucleoside phosphorylases catalyze the phosphorolytic breakdown of the N-glycosidic bond in the beta-(deoxy)ribonucleoside molecules, with the formation of the corresponding free purine bases and pentose-1-phosphate.</text>
</comment>
<dbReference type="eggNOG" id="COG0005">
    <property type="taxonomic scope" value="Bacteria"/>
</dbReference>
<comment type="pathway">
    <text evidence="1 5">Purine metabolism; purine nucleoside salvage.</text>
</comment>
<keyword evidence="4 5" id="KW-0808">Transferase</keyword>
<gene>
    <name evidence="7" type="ordered locus">Belba_1659</name>
</gene>
<dbReference type="KEGG" id="bbd:Belba_1659"/>
<dbReference type="Pfam" id="PF01048">
    <property type="entry name" value="PNP_UDP_1"/>
    <property type="match status" value="1"/>
</dbReference>
<dbReference type="RefSeq" id="WP_014772249.1">
    <property type="nucleotide sequence ID" value="NC_018010.1"/>
</dbReference>
<dbReference type="Proteomes" id="UP000006050">
    <property type="component" value="Chromosome"/>
</dbReference>
<dbReference type="NCBIfam" id="NF006054">
    <property type="entry name" value="PRK08202.1"/>
    <property type="match status" value="1"/>
</dbReference>
<dbReference type="EMBL" id="CP003281">
    <property type="protein sequence ID" value="AFL84265.1"/>
    <property type="molecule type" value="Genomic_DNA"/>
</dbReference>
<dbReference type="STRING" id="866536.Belba_1659"/>
<dbReference type="SUPFAM" id="SSF53167">
    <property type="entry name" value="Purine and uridine phosphorylases"/>
    <property type="match status" value="1"/>
</dbReference>
<dbReference type="OrthoDB" id="1523230at2"/>
<dbReference type="InterPro" id="IPR000845">
    <property type="entry name" value="Nucleoside_phosphorylase_d"/>
</dbReference>
<dbReference type="InterPro" id="IPR035994">
    <property type="entry name" value="Nucleoside_phosphorylase_sf"/>
</dbReference>
<dbReference type="InterPro" id="IPR011268">
    <property type="entry name" value="Purine_phosphorylase"/>
</dbReference>
<dbReference type="GO" id="GO:0009116">
    <property type="term" value="P:nucleoside metabolic process"/>
    <property type="evidence" value="ECO:0007669"/>
    <property type="project" value="InterPro"/>
</dbReference>
<dbReference type="GO" id="GO:0005737">
    <property type="term" value="C:cytoplasm"/>
    <property type="evidence" value="ECO:0007669"/>
    <property type="project" value="TreeGrafter"/>
</dbReference>
<evidence type="ECO:0000256" key="3">
    <source>
        <dbReference type="ARBA" id="ARBA00022676"/>
    </source>
</evidence>
<organism evidence="7 8">
    <name type="scientific">Belliella baltica (strain DSM 15883 / CIP 108006 / LMG 21964 / BA134)</name>
    <dbReference type="NCBI Taxonomy" id="866536"/>
    <lineage>
        <taxon>Bacteria</taxon>
        <taxon>Pseudomonadati</taxon>
        <taxon>Bacteroidota</taxon>
        <taxon>Cytophagia</taxon>
        <taxon>Cytophagales</taxon>
        <taxon>Cyclobacteriaceae</taxon>
        <taxon>Belliella</taxon>
    </lineage>
</organism>
<dbReference type="PATRIC" id="fig|866536.3.peg.1719"/>
<evidence type="ECO:0000256" key="1">
    <source>
        <dbReference type="ARBA" id="ARBA00005058"/>
    </source>
</evidence>
<comment type="similarity">
    <text evidence="2 5">Belongs to the PNP/MTAP phosphorylase family.</text>
</comment>
<dbReference type="CDD" id="cd09009">
    <property type="entry name" value="PNP-EcPNPII_like"/>
    <property type="match status" value="1"/>
</dbReference>